<evidence type="ECO:0000313" key="2">
    <source>
        <dbReference type="Proteomes" id="UP000199220"/>
    </source>
</evidence>
<dbReference type="OrthoDB" id="127395at2"/>
<evidence type="ECO:0000313" key="1">
    <source>
        <dbReference type="EMBL" id="SEE92602.1"/>
    </source>
</evidence>
<accession>A0A1H5MTE1</accession>
<reference evidence="2" key="1">
    <citation type="submission" date="2016-10" db="EMBL/GenBank/DDBJ databases">
        <authorList>
            <person name="Varghese N."/>
            <person name="Submissions S."/>
        </authorList>
    </citation>
    <scope>NUCLEOTIDE SEQUENCE [LARGE SCALE GENOMIC DNA]</scope>
    <source>
        <strain evidence="2">DSM 21368</strain>
    </source>
</reference>
<dbReference type="GO" id="GO:0005975">
    <property type="term" value="P:carbohydrate metabolic process"/>
    <property type="evidence" value="ECO:0007669"/>
    <property type="project" value="InterPro"/>
</dbReference>
<dbReference type="InterPro" id="IPR008928">
    <property type="entry name" value="6-hairpin_glycosidase_sf"/>
</dbReference>
<organism evidence="1 2">
    <name type="scientific">Ruania alba</name>
    <dbReference type="NCBI Taxonomy" id="648782"/>
    <lineage>
        <taxon>Bacteria</taxon>
        <taxon>Bacillati</taxon>
        <taxon>Actinomycetota</taxon>
        <taxon>Actinomycetes</taxon>
        <taxon>Micrococcales</taxon>
        <taxon>Ruaniaceae</taxon>
        <taxon>Ruania</taxon>
    </lineage>
</organism>
<dbReference type="EMBL" id="FNTX01000002">
    <property type="protein sequence ID" value="SEE92602.1"/>
    <property type="molecule type" value="Genomic_DNA"/>
</dbReference>
<proteinExistence type="predicted"/>
<dbReference type="AlphaFoldDB" id="A0A1H5MTE1"/>
<dbReference type="SUPFAM" id="SSF48208">
    <property type="entry name" value="Six-hairpin glycosidases"/>
    <property type="match status" value="1"/>
</dbReference>
<evidence type="ECO:0008006" key="3">
    <source>
        <dbReference type="Google" id="ProtNLM"/>
    </source>
</evidence>
<keyword evidence="2" id="KW-1185">Reference proteome</keyword>
<name>A0A1H5MTE1_9MICO</name>
<dbReference type="Proteomes" id="UP000199220">
    <property type="component" value="Unassembled WGS sequence"/>
</dbReference>
<dbReference type="Gene3D" id="1.50.10.10">
    <property type="match status" value="1"/>
</dbReference>
<dbReference type="STRING" id="648782.SAMN04488554_3629"/>
<dbReference type="InterPro" id="IPR012341">
    <property type="entry name" value="6hp_glycosidase-like_sf"/>
</dbReference>
<protein>
    <recommendedName>
        <fullName evidence="3">Glycoside hydrolase family 65</fullName>
    </recommendedName>
</protein>
<sequence>MSRAQQATGAIDRRALVDRHRVVVDGSDRRAPLSVGNGEHCVTVDITGTQTVPEHYPVADPAGGADGTLLGTFTQWAWHATPRPPGADLAAFTRDYDTARGPVPYVDAPPLSRDDSDLDPALLWLRSNPHRLHVYRIGWLCADAERSGASPAADLRRPHPEEITGTQELDLWTGTLVSRARLAGRSIQVSTACHPDRDAVAWIAEVPTASLALEMEFPYGSESWSGGADWDRPGEHRTRIRATTGGTEVVRWLDGGVHHRIMLWHGRELDVRQVAEHRLVLTPAGTRVEVVVEPVARGRATGSPLTAAAVLVASAEHWPRFWGTGAAVDLHSSTDPRAGELERRAVLSQYLTAIHSAGSMPPAETGLMVNSWRGRFHLEMHYWHAAHFPLWGRPELLERSMPWYHQILDVARATAWQQGYAGARWPKQVAPDGVESPSNIGPFLLWQQPHVIHLAELLRRAGSPGAVPQHAELVWESAAFMADVVDKRADGYGLGPPLVPAQESDADHRERLQDPPFELAYWRWGLEVANQWRTRLGLPAHPRWSEVAAGVRPPHQRHGCYTAIAVPPWTTRSDHPAHLYALGVVPDTGYVDRAALVRTLHDVLDDWDWASTWGWDHPALAMTATRLGEPALAVDLLLADHAKNTYLVNGHNWQTETLPAYLPGNGGLLLALALMAGGWEGSVTAPGFPRDGSWDVRSEGVIRSG</sequence>
<gene>
    <name evidence="1" type="ORF">SAMN04488554_3629</name>
</gene>